<dbReference type="EMBL" id="VIIS01000748">
    <property type="protein sequence ID" value="KAF0305484.1"/>
    <property type="molecule type" value="Genomic_DNA"/>
</dbReference>
<organism evidence="3 4">
    <name type="scientific">Amphibalanus amphitrite</name>
    <name type="common">Striped barnacle</name>
    <name type="synonym">Balanus amphitrite</name>
    <dbReference type="NCBI Taxonomy" id="1232801"/>
    <lineage>
        <taxon>Eukaryota</taxon>
        <taxon>Metazoa</taxon>
        <taxon>Ecdysozoa</taxon>
        <taxon>Arthropoda</taxon>
        <taxon>Crustacea</taxon>
        <taxon>Multicrustacea</taxon>
        <taxon>Cirripedia</taxon>
        <taxon>Thoracica</taxon>
        <taxon>Thoracicalcarea</taxon>
        <taxon>Balanomorpha</taxon>
        <taxon>Balanoidea</taxon>
        <taxon>Balanidae</taxon>
        <taxon>Amphibalaninae</taxon>
        <taxon>Amphibalanus</taxon>
    </lineage>
</organism>
<reference evidence="3 4" key="1">
    <citation type="submission" date="2019-07" db="EMBL/GenBank/DDBJ databases">
        <title>Draft genome assembly of a fouling barnacle, Amphibalanus amphitrite (Darwin, 1854): The first reference genome for Thecostraca.</title>
        <authorList>
            <person name="Kim W."/>
        </authorList>
    </citation>
    <scope>NUCLEOTIDE SEQUENCE [LARGE SCALE GENOMIC DNA]</scope>
    <source>
        <strain evidence="3">SNU_AA5</strain>
        <tissue evidence="3">Soma without cirri and trophi</tissue>
    </source>
</reference>
<dbReference type="InterPro" id="IPR040419">
    <property type="entry name" value="DUF5568"/>
</dbReference>
<feature type="region of interest" description="Disordered" evidence="2">
    <location>
        <begin position="372"/>
        <end position="393"/>
    </location>
</feature>
<name>A0A6A4WP22_AMPAM</name>
<keyword evidence="4" id="KW-1185">Reference proteome</keyword>
<feature type="region of interest" description="Disordered" evidence="2">
    <location>
        <begin position="1"/>
        <end position="99"/>
    </location>
</feature>
<evidence type="ECO:0000256" key="1">
    <source>
        <dbReference type="ARBA" id="ARBA00010106"/>
    </source>
</evidence>
<evidence type="ECO:0000313" key="4">
    <source>
        <dbReference type="Proteomes" id="UP000440578"/>
    </source>
</evidence>
<evidence type="ECO:0000256" key="2">
    <source>
        <dbReference type="SAM" id="MobiDB-lite"/>
    </source>
</evidence>
<accession>A0A6A4WP22</accession>
<dbReference type="Proteomes" id="UP000440578">
    <property type="component" value="Unassembled WGS sequence"/>
</dbReference>
<feature type="region of interest" description="Disordered" evidence="2">
    <location>
        <begin position="114"/>
        <end position="258"/>
    </location>
</feature>
<evidence type="ECO:0000313" key="3">
    <source>
        <dbReference type="EMBL" id="KAF0305484.1"/>
    </source>
</evidence>
<dbReference type="PANTHER" id="PTHR31894:SF0">
    <property type="entry name" value="UPF0461 PROTEIN C5ORF24"/>
    <property type="match status" value="1"/>
</dbReference>
<dbReference type="PANTHER" id="PTHR31894">
    <property type="entry name" value="UPF0461 PROTEIN C5ORF24"/>
    <property type="match status" value="1"/>
</dbReference>
<protein>
    <submittedName>
        <fullName evidence="3">UPF0461 protein C5orf24</fullName>
    </submittedName>
</protein>
<comment type="caution">
    <text evidence="3">The sequence shown here is derived from an EMBL/GenBank/DDBJ whole genome shotgun (WGS) entry which is preliminary data.</text>
</comment>
<comment type="similarity">
    <text evidence="1">Belongs to the UPF0461 family.</text>
</comment>
<feature type="region of interest" description="Disordered" evidence="2">
    <location>
        <begin position="272"/>
        <end position="294"/>
    </location>
</feature>
<gene>
    <name evidence="3" type="primary">CE024</name>
    <name evidence="3" type="ORF">FJT64_022862</name>
</gene>
<dbReference type="Pfam" id="PF17724">
    <property type="entry name" value="DUF5568"/>
    <property type="match status" value="1"/>
</dbReference>
<dbReference type="OrthoDB" id="10072110at2759"/>
<dbReference type="AlphaFoldDB" id="A0A6A4WP22"/>
<proteinExistence type="inferred from homology"/>
<sequence>MSRSLSTDPCAATGAELSRQSHGSPSSMPAPPPPSPYVGTEYGLQAPPPVSGLYPSLPQPVHQQTSPPLGLERGRESFHHRPTVPAALPSLAGGGTGPVTSAYHGAFAVSANPASFPAAPDEPQKKQRGRKKGQTKSSGAWVAHKVLGRPVGTTRANGYKVGSRGGRRKGTTRANGYKVSGGRPKGTTAANGYKVSPGRPRGTTAANGYRVGQGRPRAVKADPPPPDGTLQVDGSRDYQPPPPPSTHQQAADKKATQSMGYQIDQVAPVTIEVTPDLPGGGSPGWSPSRPDVTPPAAYQPPLATIGGRQPTVAAQTVSPQLSVAASSTACVEVGSAGGAVYRPPPALACAAGGADIKEEAPDAIPCGGGGRYVAGSPPHPMAVDVSPRGYGPL</sequence>